<reference evidence="2 3" key="1">
    <citation type="submission" date="2021-05" db="EMBL/GenBank/DDBJ databases">
        <title>A Polyphasic approach of four new species of the genus Ohtaekwangia: Ohtaekwangia histidinii sp. nov., Ohtaekwangia cretensis sp. nov., Ohtaekwangia indiensis sp. nov., Ohtaekwangia reichenbachii sp. nov. from diverse environment.</title>
        <authorList>
            <person name="Octaviana S."/>
        </authorList>
    </citation>
    <scope>NUCLEOTIDE SEQUENCE [LARGE SCALE GENOMIC DNA]</scope>
    <source>
        <strain evidence="2 3">PWU4</strain>
    </source>
</reference>
<evidence type="ECO:0000313" key="2">
    <source>
        <dbReference type="EMBL" id="MBT1699051.1"/>
    </source>
</evidence>
<dbReference type="EMBL" id="JAHESF010000020">
    <property type="protein sequence ID" value="MBT1699051.1"/>
    <property type="molecule type" value="Genomic_DNA"/>
</dbReference>
<proteinExistence type="predicted"/>
<evidence type="ECO:0000313" key="3">
    <source>
        <dbReference type="Proteomes" id="UP001319200"/>
    </source>
</evidence>
<comment type="caution">
    <text evidence="2">The sequence shown here is derived from an EMBL/GenBank/DDBJ whole genome shotgun (WGS) entry which is preliminary data.</text>
</comment>
<evidence type="ECO:0000259" key="1">
    <source>
        <dbReference type="Pfam" id="PF14065"/>
    </source>
</evidence>
<gene>
    <name evidence="2" type="ORF">KK083_19305</name>
</gene>
<accession>A0AAP2GK79</accession>
<sequence>MIHEVFSFLKDQLGQYLRQHDVLQEDRVVFREKDKAELSFANNAVTLLLINIEEENTLRPDAPYLQTRKDGTRVSVNPEIRLNLYILFVARFSDYGESLKYLSCIIRFFQSNRVFTHDTFPGLSENVDRLVMELVTLPFAAQNEIWNGLKAGYEPSALYKVKMVIFEDEEPESLATVSDLDLRIKGFTG</sequence>
<organism evidence="2 3">
    <name type="scientific">Chryseosolibacter histidini</name>
    <dbReference type="NCBI Taxonomy" id="2782349"/>
    <lineage>
        <taxon>Bacteria</taxon>
        <taxon>Pseudomonadati</taxon>
        <taxon>Bacteroidota</taxon>
        <taxon>Cytophagia</taxon>
        <taxon>Cytophagales</taxon>
        <taxon>Chryseotaleaceae</taxon>
        <taxon>Chryseosolibacter</taxon>
    </lineage>
</organism>
<dbReference type="InterPro" id="IPR025351">
    <property type="entry name" value="Pvc16_N"/>
</dbReference>
<protein>
    <submittedName>
        <fullName evidence="2">DUF4255 domain-containing protein</fullName>
    </submittedName>
</protein>
<dbReference type="RefSeq" id="WP_254166414.1">
    <property type="nucleotide sequence ID" value="NZ_JAHESF010000020.1"/>
</dbReference>
<name>A0AAP2GK79_9BACT</name>
<dbReference type="Proteomes" id="UP001319200">
    <property type="component" value="Unassembled WGS sequence"/>
</dbReference>
<keyword evidence="3" id="KW-1185">Reference proteome</keyword>
<dbReference type="Pfam" id="PF14065">
    <property type="entry name" value="Pvc16_N"/>
    <property type="match status" value="1"/>
</dbReference>
<feature type="domain" description="Pvc16 N-terminal" evidence="1">
    <location>
        <begin position="5"/>
        <end position="173"/>
    </location>
</feature>
<dbReference type="AlphaFoldDB" id="A0AAP2GK79"/>